<evidence type="ECO:0000313" key="3">
    <source>
        <dbReference type="Proteomes" id="UP000199199"/>
    </source>
</evidence>
<dbReference type="RefSeq" id="WP_092906290.1">
    <property type="nucleotide sequence ID" value="NZ_FOZS01000003.1"/>
</dbReference>
<evidence type="ECO:0000256" key="1">
    <source>
        <dbReference type="SAM" id="Phobius"/>
    </source>
</evidence>
<protein>
    <submittedName>
        <fullName evidence="2">Uncharacterized protein</fullName>
    </submittedName>
</protein>
<evidence type="ECO:0000313" key="2">
    <source>
        <dbReference type="EMBL" id="SFS92939.1"/>
    </source>
</evidence>
<dbReference type="OrthoDB" id="205664at2157"/>
<accession>A0A1I6TUM2</accession>
<keyword evidence="1" id="KW-0472">Membrane</keyword>
<keyword evidence="3" id="KW-1185">Reference proteome</keyword>
<gene>
    <name evidence="2" type="ORF">SAMN04488556_3455</name>
</gene>
<dbReference type="AlphaFoldDB" id="A0A1I6TUM2"/>
<organism evidence="2 3">
    <name type="scientific">Halostagnicola kamekurae</name>
    <dbReference type="NCBI Taxonomy" id="619731"/>
    <lineage>
        <taxon>Archaea</taxon>
        <taxon>Methanobacteriati</taxon>
        <taxon>Methanobacteriota</taxon>
        <taxon>Stenosarchaea group</taxon>
        <taxon>Halobacteria</taxon>
        <taxon>Halobacteriales</taxon>
        <taxon>Natrialbaceae</taxon>
        <taxon>Halostagnicola</taxon>
    </lineage>
</organism>
<reference evidence="3" key="1">
    <citation type="submission" date="2016-10" db="EMBL/GenBank/DDBJ databases">
        <authorList>
            <person name="Varghese N."/>
            <person name="Submissions S."/>
        </authorList>
    </citation>
    <scope>NUCLEOTIDE SEQUENCE [LARGE SCALE GENOMIC DNA]</scope>
    <source>
        <strain evidence="3">DSM 22427</strain>
    </source>
</reference>
<keyword evidence="1" id="KW-1133">Transmembrane helix</keyword>
<dbReference type="EMBL" id="FOZS01000003">
    <property type="protein sequence ID" value="SFS92939.1"/>
    <property type="molecule type" value="Genomic_DNA"/>
</dbReference>
<feature type="transmembrane region" description="Helical" evidence="1">
    <location>
        <begin position="12"/>
        <end position="30"/>
    </location>
</feature>
<proteinExistence type="predicted"/>
<keyword evidence="1" id="KW-0812">Transmembrane</keyword>
<sequence>MALGRNTSSSIGTALGIAFVIIAIVGTQFLGWEWGSGQPLPMAIGIVAAGIALAVVIVRLLR</sequence>
<name>A0A1I6TUM2_9EURY</name>
<feature type="transmembrane region" description="Helical" evidence="1">
    <location>
        <begin position="42"/>
        <end position="61"/>
    </location>
</feature>
<dbReference type="Proteomes" id="UP000199199">
    <property type="component" value="Unassembled WGS sequence"/>
</dbReference>